<evidence type="ECO:0000259" key="7">
    <source>
        <dbReference type="PROSITE" id="PS50249"/>
    </source>
</evidence>
<dbReference type="NCBIfam" id="TIGR00608">
    <property type="entry name" value="radc"/>
    <property type="match status" value="1"/>
</dbReference>
<reference evidence="9" key="1">
    <citation type="submission" date="2016-10" db="EMBL/GenBank/DDBJ databases">
        <authorList>
            <person name="Varghese N."/>
            <person name="Submissions S."/>
        </authorList>
    </citation>
    <scope>NUCLEOTIDE SEQUENCE [LARGE SCALE GENOMIC DNA]</scope>
    <source>
        <strain evidence="9">8N4</strain>
    </source>
</reference>
<accession>A0A1H9L2N0</accession>
<dbReference type="RefSeq" id="WP_092677342.1">
    <property type="nucleotide sequence ID" value="NZ_FOGC01000010.1"/>
</dbReference>
<dbReference type="NCBIfam" id="NF000642">
    <property type="entry name" value="PRK00024.1"/>
    <property type="match status" value="1"/>
</dbReference>
<dbReference type="GO" id="GO:0006508">
    <property type="term" value="P:proteolysis"/>
    <property type="evidence" value="ECO:0007669"/>
    <property type="project" value="UniProtKB-KW"/>
</dbReference>
<dbReference type="STRING" id="988801.SAMN05216522_110135"/>
<feature type="domain" description="MPN" evidence="7">
    <location>
        <begin position="95"/>
        <end position="217"/>
    </location>
</feature>
<dbReference type="EMBL" id="FOGC01000010">
    <property type="protein sequence ID" value="SER05417.1"/>
    <property type="molecule type" value="Genomic_DNA"/>
</dbReference>
<evidence type="ECO:0000313" key="8">
    <source>
        <dbReference type="EMBL" id="SER05417.1"/>
    </source>
</evidence>
<dbReference type="CDD" id="cd08071">
    <property type="entry name" value="MPN_DUF2466"/>
    <property type="match status" value="1"/>
</dbReference>
<dbReference type="Gene3D" id="3.40.140.10">
    <property type="entry name" value="Cytidine Deaminase, domain 2"/>
    <property type="match status" value="1"/>
</dbReference>
<evidence type="ECO:0000256" key="3">
    <source>
        <dbReference type="ARBA" id="ARBA00022801"/>
    </source>
</evidence>
<evidence type="ECO:0000256" key="6">
    <source>
        <dbReference type="RuleBase" id="RU003797"/>
    </source>
</evidence>
<keyword evidence="3" id="KW-0378">Hydrolase</keyword>
<dbReference type="SUPFAM" id="SSF47781">
    <property type="entry name" value="RuvA domain 2-like"/>
    <property type="match status" value="1"/>
</dbReference>
<dbReference type="GO" id="GO:0008237">
    <property type="term" value="F:metallopeptidase activity"/>
    <property type="evidence" value="ECO:0007669"/>
    <property type="project" value="UniProtKB-KW"/>
</dbReference>
<dbReference type="Gene3D" id="1.10.150.20">
    <property type="entry name" value="5' to 3' exonuclease, C-terminal subdomain"/>
    <property type="match status" value="1"/>
</dbReference>
<dbReference type="InterPro" id="IPR037518">
    <property type="entry name" value="MPN"/>
</dbReference>
<name>A0A1H9L2N0_9GAMM</name>
<dbReference type="PANTHER" id="PTHR30471:SF3">
    <property type="entry name" value="UPF0758 PROTEIN YEES-RELATED"/>
    <property type="match status" value="1"/>
</dbReference>
<evidence type="ECO:0000256" key="5">
    <source>
        <dbReference type="ARBA" id="ARBA00023049"/>
    </source>
</evidence>
<comment type="similarity">
    <text evidence="6">Belongs to the UPF0758 family.</text>
</comment>
<dbReference type="InterPro" id="IPR046778">
    <property type="entry name" value="UPF0758_N"/>
</dbReference>
<dbReference type="Pfam" id="PF04002">
    <property type="entry name" value="RadC"/>
    <property type="match status" value="1"/>
</dbReference>
<keyword evidence="9" id="KW-1185">Reference proteome</keyword>
<keyword evidence="2" id="KW-0479">Metal-binding</keyword>
<organism evidence="8 9">
    <name type="scientific">Rosenbergiella nectarea</name>
    <dbReference type="NCBI Taxonomy" id="988801"/>
    <lineage>
        <taxon>Bacteria</taxon>
        <taxon>Pseudomonadati</taxon>
        <taxon>Pseudomonadota</taxon>
        <taxon>Gammaproteobacteria</taxon>
        <taxon>Enterobacterales</taxon>
        <taxon>Erwiniaceae</taxon>
        <taxon>Rosenbergiella</taxon>
    </lineage>
</organism>
<dbReference type="PROSITE" id="PS01302">
    <property type="entry name" value="UPF0758"/>
    <property type="match status" value="1"/>
</dbReference>
<dbReference type="SUPFAM" id="SSF102712">
    <property type="entry name" value="JAB1/MPN domain"/>
    <property type="match status" value="1"/>
</dbReference>
<keyword evidence="1" id="KW-0645">Protease</keyword>
<keyword evidence="4" id="KW-0862">Zinc</keyword>
<dbReference type="Pfam" id="PF20582">
    <property type="entry name" value="UPF0758_N"/>
    <property type="match status" value="1"/>
</dbReference>
<protein>
    <submittedName>
        <fullName evidence="8">DNA repair protein RadC</fullName>
    </submittedName>
</protein>
<dbReference type="Proteomes" id="UP000242515">
    <property type="component" value="Unassembled WGS sequence"/>
</dbReference>
<dbReference type="InterPro" id="IPR010994">
    <property type="entry name" value="RuvA_2-like"/>
</dbReference>
<evidence type="ECO:0000256" key="1">
    <source>
        <dbReference type="ARBA" id="ARBA00022670"/>
    </source>
</evidence>
<proteinExistence type="inferred from homology"/>
<dbReference type="InterPro" id="IPR025657">
    <property type="entry name" value="RadC_JAB"/>
</dbReference>
<dbReference type="GO" id="GO:0046872">
    <property type="term" value="F:metal ion binding"/>
    <property type="evidence" value="ECO:0007669"/>
    <property type="project" value="UniProtKB-KW"/>
</dbReference>
<evidence type="ECO:0000313" key="9">
    <source>
        <dbReference type="Proteomes" id="UP000242515"/>
    </source>
</evidence>
<dbReference type="AlphaFoldDB" id="A0A1H9L2N0"/>
<dbReference type="OrthoDB" id="9804482at2"/>
<dbReference type="PROSITE" id="PS50249">
    <property type="entry name" value="MPN"/>
    <property type="match status" value="1"/>
</dbReference>
<evidence type="ECO:0000256" key="4">
    <source>
        <dbReference type="ARBA" id="ARBA00022833"/>
    </source>
</evidence>
<dbReference type="PANTHER" id="PTHR30471">
    <property type="entry name" value="DNA REPAIR PROTEIN RADC"/>
    <property type="match status" value="1"/>
</dbReference>
<keyword evidence="5" id="KW-0482">Metalloprotease</keyword>
<sequence length="217" mass="24274">MTEKPREKLLTSGAATLTNSELLAIFLRTGGSGMPVLDFAHYLLSHFGSLQAVMTASQDQYAAIKGIGQSKLSQIYAIAELGKRFYQEQLFCQDSISDPSEAYCYLVSQLAHLEREVFQVIFLDNRHRVLEAQTMFQGTINSVEVHPREVVKEALRYNAAAIILAHNHPSGVAKPSEADKKITQQIQKACRLFNISVLDHFVIGRGEFFSFAQHGWL</sequence>
<dbReference type="InterPro" id="IPR001405">
    <property type="entry name" value="UPF0758"/>
</dbReference>
<evidence type="ECO:0000256" key="2">
    <source>
        <dbReference type="ARBA" id="ARBA00022723"/>
    </source>
</evidence>
<gene>
    <name evidence="8" type="ORF">SAMN05216522_110135</name>
</gene>
<dbReference type="InterPro" id="IPR020891">
    <property type="entry name" value="UPF0758_CS"/>
</dbReference>